<organism evidence="1 2">
    <name type="scientific">Dioscorea alata</name>
    <name type="common">Purple yam</name>
    <dbReference type="NCBI Taxonomy" id="55571"/>
    <lineage>
        <taxon>Eukaryota</taxon>
        <taxon>Viridiplantae</taxon>
        <taxon>Streptophyta</taxon>
        <taxon>Embryophyta</taxon>
        <taxon>Tracheophyta</taxon>
        <taxon>Spermatophyta</taxon>
        <taxon>Magnoliopsida</taxon>
        <taxon>Liliopsida</taxon>
        <taxon>Dioscoreales</taxon>
        <taxon>Dioscoreaceae</taxon>
        <taxon>Dioscorea</taxon>
    </lineage>
</organism>
<evidence type="ECO:0000313" key="2">
    <source>
        <dbReference type="Proteomes" id="UP000827976"/>
    </source>
</evidence>
<name>A0ACB7TUR3_DIOAL</name>
<sequence length="682" mass="75259">MACTSVGITGASASNAVSSASNGMRRSFSTNEIRCDIAGMRRSRSEPQLRYSLSVSSRTAPAPSPTLKSSRSIGVFPFGFSGSTLPNSLRSFLFESEENWDPLPTVDPEDQEDDPAFGTENRANWVERLMELRRRWRDRQHKEKEGEEEEGSDYNCVVSYDSEAEDEEKIEWDRDSFSNLLNRASWYETKLFSRLAFLSNMAYVISEIKEEDLRKYYGLRLVTSSLEKKMEAAAIKAKLEMDSTRPLRAQPGLEPRSSSVRPLLRPSVAYEIAASAASYVHTRAKGLLSLGRPGPESCVGGELPEPGGLEGGPHARVYNSEVAAFVAATTMTAVVAAEEEARHEAAKDLRSLHSSPCEWFVCDDPGTCTRYLVIQGSDSLASWQANLFFEPTKFEGTEVLVHRGIYEAAKGIYEQFLPLIQDHIMQHGSAAKVRFSGHSLGGSLSLLVSLMFLSRGAIPRSTVLPVVTFGSPAVFCGGQQVLEELGLDDGHICSVMMHRDIVPRAFSCNYPNQVAQVLKRLNGSFRSHPCLNKQKLLYSPLGRLFILQPDEKSSPPHHLLPPGAALYSVDRNGHGVASAVRAFLNSPHPLETLSDLTAYGSEGTILRDHDSSNYLKAINGLLRQNTKVVARRSKTQKLHQWWPVLRTTTAGLPGHSWSIHHEPADLDKQLDLVPKEVVSTGA</sequence>
<dbReference type="EMBL" id="CM037030">
    <property type="protein sequence ID" value="KAH7651591.1"/>
    <property type="molecule type" value="Genomic_DNA"/>
</dbReference>
<evidence type="ECO:0000313" key="1">
    <source>
        <dbReference type="EMBL" id="KAH7651591.1"/>
    </source>
</evidence>
<accession>A0ACB7TUR3</accession>
<gene>
    <name evidence="1" type="ORF">IHE45_20G068100</name>
</gene>
<keyword evidence="2" id="KW-1185">Reference proteome</keyword>
<proteinExistence type="predicted"/>
<protein>
    <submittedName>
        <fullName evidence="1">Alpha/beta-Hydrolases protein</fullName>
    </submittedName>
</protein>
<reference evidence="2" key="1">
    <citation type="journal article" date="2022" name="Nat. Commun.">
        <title>Chromosome evolution and the genetic basis of agronomically important traits in greater yam.</title>
        <authorList>
            <person name="Bredeson J.V."/>
            <person name="Lyons J.B."/>
            <person name="Oniyinde I.O."/>
            <person name="Okereke N.R."/>
            <person name="Kolade O."/>
            <person name="Nnabue I."/>
            <person name="Nwadili C.O."/>
            <person name="Hribova E."/>
            <person name="Parker M."/>
            <person name="Nwogha J."/>
            <person name="Shu S."/>
            <person name="Carlson J."/>
            <person name="Kariba R."/>
            <person name="Muthemba S."/>
            <person name="Knop K."/>
            <person name="Barton G.J."/>
            <person name="Sherwood A.V."/>
            <person name="Lopez-Montes A."/>
            <person name="Asiedu R."/>
            <person name="Jamnadass R."/>
            <person name="Muchugi A."/>
            <person name="Goodstein D."/>
            <person name="Egesi C.N."/>
            <person name="Featherston J."/>
            <person name="Asfaw A."/>
            <person name="Simpson G.G."/>
            <person name="Dolezel J."/>
            <person name="Hendre P.S."/>
            <person name="Van Deynze A."/>
            <person name="Kumar P.L."/>
            <person name="Obidiegwu J.E."/>
            <person name="Bhattacharjee R."/>
            <person name="Rokhsar D.S."/>
        </authorList>
    </citation>
    <scope>NUCLEOTIDE SEQUENCE [LARGE SCALE GENOMIC DNA]</scope>
    <source>
        <strain evidence="2">cv. TDa95/00328</strain>
    </source>
</reference>
<comment type="caution">
    <text evidence="1">The sequence shown here is derived from an EMBL/GenBank/DDBJ whole genome shotgun (WGS) entry which is preliminary data.</text>
</comment>
<dbReference type="Proteomes" id="UP000827976">
    <property type="component" value="Chromosome 20"/>
</dbReference>